<accession>F8A2W0</accession>
<name>F8A2W0_CELGA</name>
<keyword evidence="2" id="KW-1185">Reference proteome</keyword>
<dbReference type="Proteomes" id="UP000000485">
    <property type="component" value="Chromosome"/>
</dbReference>
<dbReference type="KEGG" id="cga:Celgi_0149"/>
<reference evidence="2" key="1">
    <citation type="submission" date="2011-04" db="EMBL/GenBank/DDBJ databases">
        <title>Complete sequence of Cellvibrio gilvus ATCC 13127.</title>
        <authorList>
            <person name="Lucas S."/>
            <person name="Han J."/>
            <person name="Lapidus A."/>
            <person name="Cheng J.-F."/>
            <person name="Goodwin L."/>
            <person name="Pitluck S."/>
            <person name="Peters L."/>
            <person name="Munk A."/>
            <person name="Detter J.C."/>
            <person name="Han C."/>
            <person name="Tapia R."/>
            <person name="Land M."/>
            <person name="Hauser L."/>
            <person name="Kyrpides N."/>
            <person name="Ivanova N."/>
            <person name="Ovchinnikova G."/>
            <person name="Pagani I."/>
            <person name="Mead D."/>
            <person name="Brumm P."/>
            <person name="Woyke T."/>
        </authorList>
    </citation>
    <scope>NUCLEOTIDE SEQUENCE [LARGE SCALE GENOMIC DNA]</scope>
    <source>
        <strain evidence="2">ATCC 13127 / NRRL B-14078</strain>
    </source>
</reference>
<protein>
    <submittedName>
        <fullName evidence="1">Uncharacterized protein</fullName>
    </submittedName>
</protein>
<evidence type="ECO:0000313" key="1">
    <source>
        <dbReference type="EMBL" id="AEI10677.1"/>
    </source>
</evidence>
<organism evidence="1 2">
    <name type="scientific">Cellulomonas gilvus (strain ATCC 13127 / NRRL B-14078)</name>
    <name type="common">Cellvibrio gilvus</name>
    <dbReference type="NCBI Taxonomy" id="593907"/>
    <lineage>
        <taxon>Bacteria</taxon>
        <taxon>Bacillati</taxon>
        <taxon>Actinomycetota</taxon>
        <taxon>Actinomycetes</taxon>
        <taxon>Micrococcales</taxon>
        <taxon>Cellulomonadaceae</taxon>
        <taxon>Cellulomonas</taxon>
    </lineage>
</organism>
<dbReference type="STRING" id="593907.Celgi_0149"/>
<dbReference type="AlphaFoldDB" id="F8A2W0"/>
<dbReference type="EMBL" id="CP002665">
    <property type="protein sequence ID" value="AEI10677.1"/>
    <property type="molecule type" value="Genomic_DNA"/>
</dbReference>
<dbReference type="OrthoDB" id="374460at85006"/>
<evidence type="ECO:0000313" key="2">
    <source>
        <dbReference type="Proteomes" id="UP000000485"/>
    </source>
</evidence>
<dbReference type="RefSeq" id="WP_013882207.1">
    <property type="nucleotide sequence ID" value="NC_015671.1"/>
</dbReference>
<proteinExistence type="predicted"/>
<dbReference type="HOGENOM" id="CLU_2697865_0_0_11"/>
<gene>
    <name evidence="1" type="ordered locus">Celgi_0149</name>
</gene>
<sequence length="73" mass="7973">MPYTGTATWTWERGFVLDVPDGRSAVVLPRASFGELLWNEVGVMICGRESSPDRVHFLLGGGPDGELEDPLDP</sequence>